<accession>A0A0F9EB97</accession>
<proteinExistence type="predicted"/>
<feature type="non-terminal residue" evidence="2">
    <location>
        <position position="72"/>
    </location>
</feature>
<evidence type="ECO:0000313" key="2">
    <source>
        <dbReference type="EMBL" id="KKL21328.1"/>
    </source>
</evidence>
<dbReference type="AlphaFoldDB" id="A0A0F9EB97"/>
<evidence type="ECO:0000256" key="1">
    <source>
        <dbReference type="SAM" id="MobiDB-lite"/>
    </source>
</evidence>
<feature type="compositionally biased region" description="Low complexity" evidence="1">
    <location>
        <begin position="19"/>
        <end position="33"/>
    </location>
</feature>
<protein>
    <submittedName>
        <fullName evidence="2">Uncharacterized protein</fullName>
    </submittedName>
</protein>
<sequence length="72" mass="7913">MTELDETFDVTANKPPPRAELVPLPEAPEFAEPPVLPSELNPWQEQASSDELVGPFDVWTGTVTKTWYGGAD</sequence>
<reference evidence="2" key="1">
    <citation type="journal article" date="2015" name="Nature">
        <title>Complex archaea that bridge the gap between prokaryotes and eukaryotes.</title>
        <authorList>
            <person name="Spang A."/>
            <person name="Saw J.H."/>
            <person name="Jorgensen S.L."/>
            <person name="Zaremba-Niedzwiedzka K."/>
            <person name="Martijn J."/>
            <person name="Lind A.E."/>
            <person name="van Eijk R."/>
            <person name="Schleper C."/>
            <person name="Guy L."/>
            <person name="Ettema T.J."/>
        </authorList>
    </citation>
    <scope>NUCLEOTIDE SEQUENCE</scope>
</reference>
<gene>
    <name evidence="2" type="ORF">LCGC14_2446540</name>
</gene>
<organism evidence="2">
    <name type="scientific">marine sediment metagenome</name>
    <dbReference type="NCBI Taxonomy" id="412755"/>
    <lineage>
        <taxon>unclassified sequences</taxon>
        <taxon>metagenomes</taxon>
        <taxon>ecological metagenomes</taxon>
    </lineage>
</organism>
<feature type="region of interest" description="Disordered" evidence="1">
    <location>
        <begin position="1"/>
        <end position="52"/>
    </location>
</feature>
<name>A0A0F9EB97_9ZZZZ</name>
<dbReference type="EMBL" id="LAZR01037775">
    <property type="protein sequence ID" value="KKL21328.1"/>
    <property type="molecule type" value="Genomic_DNA"/>
</dbReference>
<comment type="caution">
    <text evidence="2">The sequence shown here is derived from an EMBL/GenBank/DDBJ whole genome shotgun (WGS) entry which is preliminary data.</text>
</comment>